<evidence type="ECO:0000313" key="2">
    <source>
        <dbReference type="Proteomes" id="UP001589654"/>
    </source>
</evidence>
<proteinExistence type="predicted"/>
<dbReference type="Proteomes" id="UP001589654">
    <property type="component" value="Unassembled WGS sequence"/>
</dbReference>
<name>A0ABV5J2W6_9BACT</name>
<dbReference type="EMBL" id="JBHMEW010000043">
    <property type="protein sequence ID" value="MFB9211141.1"/>
    <property type="molecule type" value="Genomic_DNA"/>
</dbReference>
<protein>
    <submittedName>
        <fullName evidence="1">Uncharacterized protein</fullName>
    </submittedName>
</protein>
<comment type="caution">
    <text evidence="1">The sequence shown here is derived from an EMBL/GenBank/DDBJ whole genome shotgun (WGS) entry which is preliminary data.</text>
</comment>
<sequence length="111" mass="13143">MNLVYIYSINKYYIKVVEVISLFRDEFISEYIKPLLLDAYEKGCLRKELLIDFFIEIRFRNIDQHYLELSKVSPNTTLKECFVHLVAFQISGVCKVGFQQKYDELMSEVVG</sequence>
<gene>
    <name evidence="1" type="ORF">ACFFUR_04930</name>
</gene>
<evidence type="ECO:0000313" key="1">
    <source>
        <dbReference type="EMBL" id="MFB9211141.1"/>
    </source>
</evidence>
<reference evidence="1 2" key="1">
    <citation type="submission" date="2024-09" db="EMBL/GenBank/DDBJ databases">
        <authorList>
            <person name="Sun Q."/>
            <person name="Mori K."/>
        </authorList>
    </citation>
    <scope>NUCLEOTIDE SEQUENCE [LARGE SCALE GENOMIC DNA]</scope>
    <source>
        <strain evidence="1 2">CECT 7682</strain>
    </source>
</reference>
<accession>A0ABV5J2W6</accession>
<organism evidence="1 2">
    <name type="scientific">Echinicola jeungdonensis</name>
    <dbReference type="NCBI Taxonomy" id="709343"/>
    <lineage>
        <taxon>Bacteria</taxon>
        <taxon>Pseudomonadati</taxon>
        <taxon>Bacteroidota</taxon>
        <taxon>Cytophagia</taxon>
        <taxon>Cytophagales</taxon>
        <taxon>Cyclobacteriaceae</taxon>
        <taxon>Echinicola</taxon>
    </lineage>
</organism>
<keyword evidence="2" id="KW-1185">Reference proteome</keyword>
<dbReference type="RefSeq" id="WP_290246393.1">
    <property type="nucleotide sequence ID" value="NZ_JAUFQT010000001.1"/>
</dbReference>